<feature type="domain" description="PPIase FKBP-type" evidence="11">
    <location>
        <begin position="3"/>
        <end position="77"/>
    </location>
</feature>
<organism evidence="12 13">
    <name type="scientific">Balnearium lithotrophicum</name>
    <dbReference type="NCBI Taxonomy" id="223788"/>
    <lineage>
        <taxon>Bacteria</taxon>
        <taxon>Pseudomonadati</taxon>
        <taxon>Aquificota</taxon>
        <taxon>Aquificia</taxon>
        <taxon>Desulfurobacteriales</taxon>
        <taxon>Desulfurobacteriaceae</taxon>
        <taxon>Balnearium</taxon>
    </lineage>
</organism>
<evidence type="ECO:0000256" key="7">
    <source>
        <dbReference type="ARBA" id="ARBA00023235"/>
    </source>
</evidence>
<dbReference type="OrthoDB" id="280278at2"/>
<dbReference type="PANTHER" id="PTHR47861:SF3">
    <property type="entry name" value="FKBP-TYPE PEPTIDYL-PROLYL CIS-TRANS ISOMERASE SLYD"/>
    <property type="match status" value="1"/>
</dbReference>
<dbReference type="Gene3D" id="3.10.50.40">
    <property type="match status" value="1"/>
</dbReference>
<evidence type="ECO:0000256" key="1">
    <source>
        <dbReference type="ARBA" id="ARBA00000971"/>
    </source>
</evidence>
<comment type="similarity">
    <text evidence="3 10">Belongs to the FKBP-type PPIase family.</text>
</comment>
<evidence type="ECO:0000256" key="6">
    <source>
        <dbReference type="ARBA" id="ARBA00023186"/>
    </source>
</evidence>
<gene>
    <name evidence="12" type="ORF">SAMN06269117_10819</name>
</gene>
<proteinExistence type="inferred from homology"/>
<comment type="subcellular location">
    <subcellularLocation>
        <location evidence="2">Cytoplasm</location>
    </subcellularLocation>
</comment>
<dbReference type="SUPFAM" id="SSF54534">
    <property type="entry name" value="FKBP-like"/>
    <property type="match status" value="1"/>
</dbReference>
<name>A0A521BVL5_9BACT</name>
<keyword evidence="4" id="KW-0963">Cytoplasm</keyword>
<dbReference type="PANTHER" id="PTHR47861">
    <property type="entry name" value="FKBP-TYPE PEPTIDYL-PROLYL CIS-TRANS ISOMERASE SLYD"/>
    <property type="match status" value="1"/>
</dbReference>
<keyword evidence="7 9" id="KW-0413">Isomerase</keyword>
<dbReference type="GO" id="GO:0003755">
    <property type="term" value="F:peptidyl-prolyl cis-trans isomerase activity"/>
    <property type="evidence" value="ECO:0007669"/>
    <property type="project" value="UniProtKB-UniRule"/>
</dbReference>
<dbReference type="AlphaFoldDB" id="A0A521BVL5"/>
<dbReference type="PROSITE" id="PS50059">
    <property type="entry name" value="FKBP_PPIASE"/>
    <property type="match status" value="1"/>
</dbReference>
<keyword evidence="6" id="KW-0143">Chaperone</keyword>
<evidence type="ECO:0000313" key="13">
    <source>
        <dbReference type="Proteomes" id="UP000317315"/>
    </source>
</evidence>
<accession>A0A521BVL5</accession>
<evidence type="ECO:0000259" key="11">
    <source>
        <dbReference type="PROSITE" id="PS50059"/>
    </source>
</evidence>
<reference evidence="12 13" key="1">
    <citation type="submission" date="2017-05" db="EMBL/GenBank/DDBJ databases">
        <authorList>
            <person name="Varghese N."/>
            <person name="Submissions S."/>
        </authorList>
    </citation>
    <scope>NUCLEOTIDE SEQUENCE [LARGE SCALE GENOMIC DNA]</scope>
    <source>
        <strain evidence="12 13">DSM 16304</strain>
    </source>
</reference>
<evidence type="ECO:0000256" key="2">
    <source>
        <dbReference type="ARBA" id="ARBA00004496"/>
    </source>
</evidence>
<dbReference type="EMBL" id="FXTM01000008">
    <property type="protein sequence ID" value="SMO51218.1"/>
    <property type="molecule type" value="Genomic_DNA"/>
</dbReference>
<sequence length="140" mass="15916">MEKYICTVEYTLTSPTGEVIDTTAGREPFTFKTGEEQVIPGFEREVLKMEEGEERTFTLQPSEAYGERREELLETLPKTLFQGLDLQKGQLLQGTTPEGQTFLVRVFDFNDETVTVDHNHPLAGMPLTFKVKLLKKEVVS</sequence>
<evidence type="ECO:0000313" key="12">
    <source>
        <dbReference type="EMBL" id="SMO51218.1"/>
    </source>
</evidence>
<dbReference type="GO" id="GO:0005737">
    <property type="term" value="C:cytoplasm"/>
    <property type="evidence" value="ECO:0007669"/>
    <property type="project" value="UniProtKB-SubCell"/>
</dbReference>
<evidence type="ECO:0000256" key="10">
    <source>
        <dbReference type="RuleBase" id="RU003915"/>
    </source>
</evidence>
<dbReference type="RefSeq" id="WP_142934909.1">
    <property type="nucleotide sequence ID" value="NZ_FXTM01000008.1"/>
</dbReference>
<dbReference type="Pfam" id="PF00254">
    <property type="entry name" value="FKBP_C"/>
    <property type="match status" value="1"/>
</dbReference>
<comment type="function">
    <text evidence="8">Also involved in hydrogenase metallocenter assembly, probably by participating in the nickel insertion step. This function in hydrogenase biosynthesis requires chaperone activity and the presence of the metal-binding domain, but not PPIase activity.</text>
</comment>
<keyword evidence="5 9" id="KW-0697">Rotamase</keyword>
<dbReference type="GO" id="GO:0042026">
    <property type="term" value="P:protein refolding"/>
    <property type="evidence" value="ECO:0007669"/>
    <property type="project" value="UniProtKB-ARBA"/>
</dbReference>
<evidence type="ECO:0000256" key="5">
    <source>
        <dbReference type="ARBA" id="ARBA00023110"/>
    </source>
</evidence>
<evidence type="ECO:0000256" key="9">
    <source>
        <dbReference type="PROSITE-ProRule" id="PRU00277"/>
    </source>
</evidence>
<evidence type="ECO:0000256" key="3">
    <source>
        <dbReference type="ARBA" id="ARBA00006577"/>
    </source>
</evidence>
<keyword evidence="13" id="KW-1185">Reference proteome</keyword>
<evidence type="ECO:0000256" key="8">
    <source>
        <dbReference type="ARBA" id="ARBA00037071"/>
    </source>
</evidence>
<dbReference type="Proteomes" id="UP000317315">
    <property type="component" value="Unassembled WGS sequence"/>
</dbReference>
<dbReference type="EC" id="5.2.1.8" evidence="10"/>
<dbReference type="InterPro" id="IPR001179">
    <property type="entry name" value="PPIase_FKBP_dom"/>
</dbReference>
<comment type="catalytic activity">
    <reaction evidence="1 9 10">
        <text>[protein]-peptidylproline (omega=180) = [protein]-peptidylproline (omega=0)</text>
        <dbReference type="Rhea" id="RHEA:16237"/>
        <dbReference type="Rhea" id="RHEA-COMP:10747"/>
        <dbReference type="Rhea" id="RHEA-COMP:10748"/>
        <dbReference type="ChEBI" id="CHEBI:83833"/>
        <dbReference type="ChEBI" id="CHEBI:83834"/>
        <dbReference type="EC" id="5.2.1.8"/>
    </reaction>
</comment>
<protein>
    <recommendedName>
        <fullName evidence="10">Peptidyl-prolyl cis-trans isomerase</fullName>
        <ecNumber evidence="10">5.2.1.8</ecNumber>
    </recommendedName>
</protein>
<dbReference type="InterPro" id="IPR046357">
    <property type="entry name" value="PPIase_dom_sf"/>
</dbReference>
<evidence type="ECO:0000256" key="4">
    <source>
        <dbReference type="ARBA" id="ARBA00022490"/>
    </source>
</evidence>